<feature type="active site" description="Proton acceptor" evidence="12">
    <location>
        <position position="275"/>
    </location>
</feature>
<comment type="function">
    <text evidence="12">Pyrophosphatase that catalyzes the hydrolysis of nucleoside triphosphates to their monophosphate derivatives, with a high preference for the non-canonical purine nucleotides XTP (xanthosine triphosphate), dITP (deoxyinosine triphosphate) and ITP. Seems to function as a house-cleaning enzyme that removes non-canonical purine nucleotides from the nucleotide pool, thus preventing their incorporation into DNA/RNA and avoiding chromosomal lesions.</text>
</comment>
<feature type="binding site" evidence="12">
    <location>
        <begin position="387"/>
        <end position="388"/>
    </location>
    <ligand>
        <name>substrate</name>
    </ligand>
</feature>
<evidence type="ECO:0000313" key="17">
    <source>
        <dbReference type="EMBL" id="WDC93117.1"/>
    </source>
</evidence>
<accession>A0A0B2XLQ8</accession>
<reference evidence="17" key="3">
    <citation type="submission" date="2023-02" db="EMBL/GenBank/DDBJ databases">
        <title>Complete genome sequence of Lactobacillus curvatus CACC879 isolated from Pig feces.</title>
        <authorList>
            <person name="Park S."/>
            <person name="Park M.A."/>
            <person name="Kim D.-H."/>
            <person name="Kim Y."/>
        </authorList>
    </citation>
    <scope>NUCLEOTIDE SEQUENCE</scope>
    <source>
        <strain evidence="17">Curvatus</strain>
        <plasmid evidence="17">p1_CACC879</plasmid>
    </source>
</reference>
<dbReference type="CDD" id="cd00515">
    <property type="entry name" value="HAM1"/>
    <property type="match status" value="1"/>
</dbReference>
<evidence type="ECO:0000256" key="5">
    <source>
        <dbReference type="ARBA" id="ARBA00022723"/>
    </source>
</evidence>
<dbReference type="Proteomes" id="UP000257607">
    <property type="component" value="Chromosome"/>
</dbReference>
<evidence type="ECO:0000259" key="14">
    <source>
        <dbReference type="Pfam" id="PF03725"/>
    </source>
</evidence>
<dbReference type="OrthoDB" id="9807456at2"/>
<dbReference type="GO" id="GO:0009117">
    <property type="term" value="P:nucleotide metabolic process"/>
    <property type="evidence" value="ECO:0007669"/>
    <property type="project" value="UniProtKB-KW"/>
</dbReference>
<dbReference type="PANTHER" id="PTHR11067">
    <property type="entry name" value="INOSINE TRIPHOSPHATE PYROPHOSPHATASE/HAM1 PROTEIN"/>
    <property type="match status" value="1"/>
</dbReference>
<feature type="domain" description="Exoribonuclease phosphorolytic" evidence="14">
    <location>
        <begin position="114"/>
        <end position="177"/>
    </location>
</feature>
<evidence type="ECO:0000313" key="19">
    <source>
        <dbReference type="Proteomes" id="UP000825100"/>
    </source>
</evidence>
<dbReference type="GO" id="GO:0009146">
    <property type="term" value="P:purine nucleoside triphosphate catabolic process"/>
    <property type="evidence" value="ECO:0007669"/>
    <property type="project" value="UniProtKB-UniRule"/>
</dbReference>
<keyword evidence="9 12" id="KW-0546">Nucleotide metabolism</keyword>
<dbReference type="GO" id="GO:0036220">
    <property type="term" value="F:ITP diphosphatase activity"/>
    <property type="evidence" value="ECO:0007669"/>
    <property type="project" value="UniProtKB-UniRule"/>
</dbReference>
<dbReference type="NCBIfam" id="TIGR00042">
    <property type="entry name" value="RdgB/HAM1 family non-canonical purine NTP pyrophosphatase"/>
    <property type="match status" value="1"/>
</dbReference>
<evidence type="ECO:0000313" key="20">
    <source>
        <dbReference type="Proteomes" id="UP001215533"/>
    </source>
</evidence>
<dbReference type="EMBL" id="AP024685">
    <property type="protein sequence ID" value="BCX30297.1"/>
    <property type="molecule type" value="Genomic_DNA"/>
</dbReference>
<dbReference type="InterPro" id="IPR029001">
    <property type="entry name" value="ITPase-like_fam"/>
</dbReference>
<dbReference type="SUPFAM" id="SSF52972">
    <property type="entry name" value="ITPase-like"/>
    <property type="match status" value="1"/>
</dbReference>
<feature type="binding site" evidence="12">
    <location>
        <position position="276"/>
    </location>
    <ligand>
        <name>substrate</name>
    </ligand>
</feature>
<dbReference type="Gene3D" id="3.90.950.10">
    <property type="match status" value="1"/>
</dbReference>
<keyword evidence="3" id="KW-0808">Transferase</keyword>
<proteinExistence type="inferred from homology"/>
<dbReference type="RefSeq" id="WP_004265085.1">
    <property type="nucleotide sequence ID" value="NZ_AP024685.1"/>
</dbReference>
<comment type="catalytic activity">
    <reaction evidence="12">
        <text>ITP + H2O = IMP + diphosphate + H(+)</text>
        <dbReference type="Rhea" id="RHEA:29399"/>
        <dbReference type="ChEBI" id="CHEBI:15377"/>
        <dbReference type="ChEBI" id="CHEBI:15378"/>
        <dbReference type="ChEBI" id="CHEBI:33019"/>
        <dbReference type="ChEBI" id="CHEBI:58053"/>
        <dbReference type="ChEBI" id="CHEBI:61402"/>
        <dbReference type="EC" id="3.6.1.66"/>
    </reaction>
</comment>
<dbReference type="GO" id="GO:0000166">
    <property type="term" value="F:nucleotide binding"/>
    <property type="evidence" value="ECO:0007669"/>
    <property type="project" value="UniProtKB-KW"/>
</dbReference>
<dbReference type="GO" id="GO:0005829">
    <property type="term" value="C:cytosol"/>
    <property type="evidence" value="ECO:0007669"/>
    <property type="project" value="TreeGrafter"/>
</dbReference>
<feature type="binding site" evidence="12">
    <location>
        <position position="275"/>
    </location>
    <ligand>
        <name>Mg(2+)</name>
        <dbReference type="ChEBI" id="CHEBI:18420"/>
    </ligand>
</feature>
<dbReference type="InterPro" id="IPR027408">
    <property type="entry name" value="PNPase/RNase_PH_dom_sf"/>
</dbReference>
<dbReference type="GO" id="GO:0016779">
    <property type="term" value="F:nucleotidyltransferase activity"/>
    <property type="evidence" value="ECO:0007669"/>
    <property type="project" value="UniProtKB-KW"/>
</dbReference>
<sequence length="405" mass="44039">MVRMNNRADNDLRPVQVTWRFLKQQPASVLWQRGDTKVLAAVQPTEGSLQVNGNGITAHQLEWLQTTLRPLLATEALTITVTCLEDGGGLLAELFNAVYCALTLLPKGKGPKQVAAAVTAAMVAGESLGDPDAAESDLATSLVTMVATPQEQIIALELGGQQAVNSSEFNELILRASQGVTRTNDQRQASFERAVQPNIQVADTDEQTIVIATKNPGKAREFESVFAAEGIQIKTLLDYPELPNIDETGSTFEENARLKADQIAAILHLPVLADDSGLMVDELGGRPGIYSARFSGDHNDAGNNAKLLYELTGVPAEKRTATFHTTLVFAKPDRPDEDLVVEGNVKGQILGIPRGDNGFGYDPLFYVPELDATMAQLTVEQKNKISHRAKAIENLEDKWKEWIKD</sequence>
<feature type="binding site" evidence="12">
    <location>
        <begin position="359"/>
        <end position="362"/>
    </location>
    <ligand>
        <name>substrate</name>
    </ligand>
</feature>
<comment type="subunit">
    <text evidence="2 12">Homodimer.</text>
</comment>
<evidence type="ECO:0000256" key="1">
    <source>
        <dbReference type="ARBA" id="ARBA00008023"/>
    </source>
</evidence>
<dbReference type="Pfam" id="PF03725">
    <property type="entry name" value="RNase_PH_C"/>
    <property type="match status" value="1"/>
</dbReference>
<dbReference type="InterPro" id="IPR036345">
    <property type="entry name" value="ExoRNase_PH_dom2_sf"/>
</dbReference>
<dbReference type="Pfam" id="PF01725">
    <property type="entry name" value="Ham1p_like"/>
    <property type="match status" value="1"/>
</dbReference>
<feature type="binding site" evidence="12">
    <location>
        <position position="246"/>
    </location>
    <ligand>
        <name>Mg(2+)</name>
        <dbReference type="ChEBI" id="CHEBI:18420"/>
    </ligand>
</feature>
<dbReference type="EC" id="3.6.1.66" evidence="12"/>
<comment type="catalytic activity">
    <reaction evidence="11 12">
        <text>XTP + H2O = XMP + diphosphate + H(+)</text>
        <dbReference type="Rhea" id="RHEA:28610"/>
        <dbReference type="ChEBI" id="CHEBI:15377"/>
        <dbReference type="ChEBI" id="CHEBI:15378"/>
        <dbReference type="ChEBI" id="CHEBI:33019"/>
        <dbReference type="ChEBI" id="CHEBI:57464"/>
        <dbReference type="ChEBI" id="CHEBI:61314"/>
        <dbReference type="EC" id="3.6.1.66"/>
    </reaction>
</comment>
<dbReference type="InterPro" id="IPR015847">
    <property type="entry name" value="ExoRNase_PH_dom2"/>
</dbReference>
<dbReference type="GO" id="GO:0036222">
    <property type="term" value="F:XTP diphosphatase activity"/>
    <property type="evidence" value="ECO:0007669"/>
    <property type="project" value="UniProtKB-UniRule"/>
</dbReference>
<protein>
    <recommendedName>
        <fullName evidence="12">dITP/XTP pyrophosphatase</fullName>
        <ecNumber evidence="12">3.6.1.66</ecNumber>
    </recommendedName>
    <alternativeName>
        <fullName evidence="12">Non-canonical purine NTP pyrophosphatase</fullName>
    </alternativeName>
    <alternativeName>
        <fullName evidence="12">Non-standard purine NTP pyrophosphatase</fullName>
    </alternativeName>
    <alternativeName>
        <fullName evidence="12">Nucleoside-triphosphate diphosphatase</fullName>
    </alternativeName>
    <alternativeName>
        <fullName evidence="12">Nucleoside-triphosphate pyrophosphatase</fullName>
        <shortName evidence="12">NTPase</shortName>
    </alternativeName>
</protein>
<dbReference type="InterPro" id="IPR020922">
    <property type="entry name" value="dITP/XTP_pyrophosphatase"/>
</dbReference>
<evidence type="ECO:0000256" key="10">
    <source>
        <dbReference type="ARBA" id="ARBA00051875"/>
    </source>
</evidence>
<dbReference type="Gene3D" id="3.30.230.70">
    <property type="entry name" value="GHMP Kinase, N-terminal domain"/>
    <property type="match status" value="1"/>
</dbReference>
<dbReference type="EMBL" id="CP117684">
    <property type="protein sequence ID" value="WDC93117.1"/>
    <property type="molecule type" value="Genomic_DNA"/>
</dbReference>
<name>A0A0B2XLQ8_LATCU</name>
<evidence type="ECO:0000256" key="9">
    <source>
        <dbReference type="ARBA" id="ARBA00023080"/>
    </source>
</evidence>
<evidence type="ECO:0000313" key="18">
    <source>
        <dbReference type="Proteomes" id="UP000257607"/>
    </source>
</evidence>
<comment type="catalytic activity">
    <reaction evidence="10 12">
        <text>dITP + H2O = dIMP + diphosphate + H(+)</text>
        <dbReference type="Rhea" id="RHEA:28342"/>
        <dbReference type="ChEBI" id="CHEBI:15377"/>
        <dbReference type="ChEBI" id="CHEBI:15378"/>
        <dbReference type="ChEBI" id="CHEBI:33019"/>
        <dbReference type="ChEBI" id="CHEBI:61194"/>
        <dbReference type="ChEBI" id="CHEBI:61382"/>
        <dbReference type="EC" id="3.6.1.66"/>
    </reaction>
</comment>
<evidence type="ECO:0000256" key="6">
    <source>
        <dbReference type="ARBA" id="ARBA00022741"/>
    </source>
</evidence>
<evidence type="ECO:0000313" key="16">
    <source>
        <dbReference type="EMBL" id="BCX30297.1"/>
    </source>
</evidence>
<reference evidence="16 19" key="2">
    <citation type="submission" date="2021-05" db="EMBL/GenBank/DDBJ databases">
        <title>Complete Genome Sequence of Latilactobacillus sp. Strain WDN19, a High D-Aspartate-producing Lactic Acid Bacterium Isolated from a Japanese Pickle.</title>
        <authorList>
            <person name="Kajitani K."/>
            <person name="Takahashi S."/>
        </authorList>
    </citation>
    <scope>NUCLEOTIDE SEQUENCE [LARGE SCALE GENOMIC DNA]</scope>
    <source>
        <strain evidence="16 19">WDN19</strain>
    </source>
</reference>
<keyword evidence="17" id="KW-0614">Plasmid</keyword>
<evidence type="ECO:0000256" key="12">
    <source>
        <dbReference type="HAMAP-Rule" id="MF_01405"/>
    </source>
</evidence>
<keyword evidence="4" id="KW-0548">Nucleotidyltransferase</keyword>
<evidence type="ECO:0000256" key="13">
    <source>
        <dbReference type="RuleBase" id="RU003781"/>
    </source>
</evidence>
<dbReference type="AlphaFoldDB" id="A0A0B2XLQ8"/>
<dbReference type="GO" id="GO:0046872">
    <property type="term" value="F:metal ion binding"/>
    <property type="evidence" value="ECO:0007669"/>
    <property type="project" value="UniProtKB-KW"/>
</dbReference>
<dbReference type="GO" id="GO:0035870">
    <property type="term" value="F:dITP diphosphatase activity"/>
    <property type="evidence" value="ECO:0007669"/>
    <property type="project" value="UniProtKB-UniRule"/>
</dbReference>
<dbReference type="GO" id="GO:0017111">
    <property type="term" value="F:ribonucleoside triphosphate phosphatase activity"/>
    <property type="evidence" value="ECO:0007669"/>
    <property type="project" value="InterPro"/>
</dbReference>
<keyword evidence="5 12" id="KW-0479">Metal-binding</keyword>
<dbReference type="KEGG" id="lcv:FBA2_02060"/>
<keyword evidence="7 12" id="KW-0378">Hydrolase</keyword>
<dbReference type="SUPFAM" id="SSF55666">
    <property type="entry name" value="Ribonuclease PH domain 2-like"/>
    <property type="match status" value="1"/>
</dbReference>
<reference evidence="15 18" key="1">
    <citation type="submission" date="2018-07" db="EMBL/GenBank/DDBJ databases">
        <title>Lactobacillus curvatus genome sequence.</title>
        <authorList>
            <person name="Prechtl R."/>
        </authorList>
    </citation>
    <scope>NUCLEOTIDE SEQUENCE [LARGE SCALE GENOMIC DNA]</scope>
    <source>
        <strain evidence="15 18">TMW 1.1928</strain>
    </source>
</reference>
<dbReference type="FunFam" id="3.90.950.10:FF:000001">
    <property type="entry name" value="dITP/XTP pyrophosphatase"/>
    <property type="match status" value="1"/>
</dbReference>
<dbReference type="InterPro" id="IPR002637">
    <property type="entry name" value="RdgB/HAM1"/>
</dbReference>
<dbReference type="Proteomes" id="UP000825100">
    <property type="component" value="Chromosome"/>
</dbReference>
<comment type="cofactor">
    <cofactor evidence="12">
        <name>Mg(2+)</name>
        <dbReference type="ChEBI" id="CHEBI:18420"/>
    </cofactor>
    <text evidence="12">Binds 1 Mg(2+) ion per subunit.</text>
</comment>
<feature type="binding site" evidence="12">
    <location>
        <begin position="213"/>
        <end position="218"/>
    </location>
    <ligand>
        <name>substrate</name>
    </ligand>
</feature>
<evidence type="ECO:0000256" key="2">
    <source>
        <dbReference type="ARBA" id="ARBA00011738"/>
    </source>
</evidence>
<comment type="similarity">
    <text evidence="1 12 13">Belongs to the HAM1 NTPase family.</text>
</comment>
<keyword evidence="6 12" id="KW-0547">Nucleotide-binding</keyword>
<dbReference type="Proteomes" id="UP001215533">
    <property type="component" value="Plasmid p1_CACC879"/>
</dbReference>
<geneLocation type="plasmid" evidence="17 20">
    <name>p1_CACC879</name>
</geneLocation>
<dbReference type="InterPro" id="IPR020568">
    <property type="entry name" value="Ribosomal_Su5_D2-typ_SF"/>
</dbReference>
<dbReference type="PANTHER" id="PTHR11067:SF9">
    <property type="entry name" value="INOSINE TRIPHOSPHATE PYROPHOSPHATASE"/>
    <property type="match status" value="1"/>
</dbReference>
<dbReference type="STRING" id="28038.BCY75_02505"/>
<dbReference type="EMBL" id="CP031003">
    <property type="protein sequence ID" value="AXN36441.1"/>
    <property type="molecule type" value="Genomic_DNA"/>
</dbReference>
<evidence type="ECO:0000256" key="3">
    <source>
        <dbReference type="ARBA" id="ARBA00022679"/>
    </source>
</evidence>
<keyword evidence="8 12" id="KW-0460">Magnesium</keyword>
<dbReference type="GeneID" id="49611694"/>
<keyword evidence="19" id="KW-1185">Reference proteome</keyword>
<evidence type="ECO:0000256" key="4">
    <source>
        <dbReference type="ARBA" id="ARBA00022695"/>
    </source>
</evidence>
<gene>
    <name evidence="16" type="primary">rph</name>
    <name evidence="15" type="ORF">DT351_08890</name>
    <name evidence="16" type="ORF">LTWDN19_08640</name>
    <name evidence="17" type="ORF">PSR33_08305</name>
</gene>
<dbReference type="SUPFAM" id="SSF54211">
    <property type="entry name" value="Ribosomal protein S5 domain 2-like"/>
    <property type="match status" value="1"/>
</dbReference>
<feature type="binding site" evidence="12">
    <location>
        <position position="382"/>
    </location>
    <ligand>
        <name>substrate</name>
    </ligand>
</feature>
<organism evidence="15 18">
    <name type="scientific">Latilactobacillus curvatus</name>
    <name type="common">Lactobacillus curvatus</name>
    <dbReference type="NCBI Taxonomy" id="28038"/>
    <lineage>
        <taxon>Bacteria</taxon>
        <taxon>Bacillati</taxon>
        <taxon>Bacillota</taxon>
        <taxon>Bacilli</taxon>
        <taxon>Lactobacillales</taxon>
        <taxon>Lactobacillaceae</taxon>
        <taxon>Latilactobacillus</taxon>
    </lineage>
</organism>
<evidence type="ECO:0000256" key="11">
    <source>
        <dbReference type="ARBA" id="ARBA00052017"/>
    </source>
</evidence>
<evidence type="ECO:0000256" key="7">
    <source>
        <dbReference type="ARBA" id="ARBA00022801"/>
    </source>
</evidence>
<evidence type="ECO:0000256" key="8">
    <source>
        <dbReference type="ARBA" id="ARBA00022842"/>
    </source>
</evidence>
<dbReference type="NCBIfam" id="NF011397">
    <property type="entry name" value="PRK14822.1"/>
    <property type="match status" value="1"/>
</dbReference>
<evidence type="ECO:0000313" key="15">
    <source>
        <dbReference type="EMBL" id="AXN36441.1"/>
    </source>
</evidence>
<dbReference type="HAMAP" id="MF_01405">
    <property type="entry name" value="Non_canon_purine_NTPase"/>
    <property type="match status" value="1"/>
</dbReference>